<keyword evidence="8" id="KW-1185">Reference proteome</keyword>
<evidence type="ECO:0000259" key="6">
    <source>
        <dbReference type="PROSITE" id="PS50850"/>
    </source>
</evidence>
<dbReference type="SUPFAM" id="SSF103473">
    <property type="entry name" value="MFS general substrate transporter"/>
    <property type="match status" value="1"/>
</dbReference>
<accession>A0A418SKD8</accession>
<dbReference type="OrthoDB" id="9788453at2"/>
<sequence length="396" mass="40416">MQSSQSGARPGLVMLALAMGGFAIGVAEFATMSILPFFSADFGVSEAEAGHAISAYALGVCVGAPLVALLSARVPRRTLLVALMAYYAVVNGSSALMPGWGGFATSRFFAGLPHGAYFGVAGLMAASLVAREKRAQAVARVMLGLTVATVLGVPLANVFGAVLGWRWSFAIVTILAATCAIMVHLLAPRLPVAADASPMRELATLKRRQVWLTLAIGSIGSGGMFCIYTYLASVIMQHAGGSAAVVPIMLMVFGVGMTAGQFICGWAADKSIMGAAAGALAVNAVMMVAFWAVAGNLWLMAPVLLVIGITGGLSTILQTRLMDLASDAPTLSAALNHSAFNVANALGPWLGGLALMAGAGWPSIGLVGLGLSLAGLVIWGIAMLDDAPRRRGIPAG</sequence>
<gene>
    <name evidence="7" type="primary">ydhP</name>
    <name evidence="7" type="ORF">PSAL_002910</name>
</gene>
<reference evidence="7 8" key="1">
    <citation type="submission" date="2020-08" db="EMBL/GenBank/DDBJ databases">
        <title>Genome sequence of Rhodobacteraceae bacterium Lw-13e.</title>
        <authorList>
            <person name="Poehlein A."/>
            <person name="Wolter L."/>
            <person name="Daniel R."/>
            <person name="Brinkhoff T."/>
        </authorList>
    </citation>
    <scope>NUCLEOTIDE SEQUENCE [LARGE SCALE GENOMIC DNA]</scope>
    <source>
        <strain evidence="7 8">Lw-13e</strain>
    </source>
</reference>
<keyword evidence="3" id="KW-0812">Transmembrane</keyword>
<dbReference type="InterPro" id="IPR020846">
    <property type="entry name" value="MFS_dom"/>
</dbReference>
<dbReference type="KEGG" id="palw:PSAL_002910"/>
<keyword evidence="5" id="KW-0472">Membrane</keyword>
<dbReference type="AlphaFoldDB" id="A0A418SKD8"/>
<keyword evidence="4" id="KW-1133">Transmembrane helix</keyword>
<evidence type="ECO:0000256" key="2">
    <source>
        <dbReference type="ARBA" id="ARBA00022475"/>
    </source>
</evidence>
<comment type="subcellular location">
    <subcellularLocation>
        <location evidence="1">Cell membrane</location>
        <topology evidence="1">Multi-pass membrane protein</topology>
    </subcellularLocation>
</comment>
<evidence type="ECO:0000256" key="5">
    <source>
        <dbReference type="ARBA" id="ARBA00023136"/>
    </source>
</evidence>
<dbReference type="RefSeq" id="WP_119838008.1">
    <property type="nucleotide sequence ID" value="NZ_CP060436.1"/>
</dbReference>
<dbReference type="PROSITE" id="PS50850">
    <property type="entry name" value="MFS"/>
    <property type="match status" value="1"/>
</dbReference>
<organism evidence="7 8">
    <name type="scientific">Pseudooceanicola algae</name>
    <dbReference type="NCBI Taxonomy" id="1537215"/>
    <lineage>
        <taxon>Bacteria</taxon>
        <taxon>Pseudomonadati</taxon>
        <taxon>Pseudomonadota</taxon>
        <taxon>Alphaproteobacteria</taxon>
        <taxon>Rhodobacterales</taxon>
        <taxon>Paracoccaceae</taxon>
        <taxon>Pseudooceanicola</taxon>
    </lineage>
</organism>
<dbReference type="Pfam" id="PF07690">
    <property type="entry name" value="MFS_1"/>
    <property type="match status" value="1"/>
</dbReference>
<name>A0A418SKD8_9RHOB</name>
<dbReference type="PANTHER" id="PTHR43124">
    <property type="entry name" value="PURINE EFFLUX PUMP PBUE"/>
    <property type="match status" value="1"/>
</dbReference>
<protein>
    <submittedName>
        <fullName evidence="7">Inner membrane transport protein YdhP</fullName>
    </submittedName>
</protein>
<dbReference type="InterPro" id="IPR036259">
    <property type="entry name" value="MFS_trans_sf"/>
</dbReference>
<dbReference type="Proteomes" id="UP000283786">
    <property type="component" value="Chromosome"/>
</dbReference>
<evidence type="ECO:0000256" key="3">
    <source>
        <dbReference type="ARBA" id="ARBA00022692"/>
    </source>
</evidence>
<dbReference type="EMBL" id="CP060436">
    <property type="protein sequence ID" value="QPM89081.1"/>
    <property type="molecule type" value="Genomic_DNA"/>
</dbReference>
<proteinExistence type="predicted"/>
<evidence type="ECO:0000313" key="8">
    <source>
        <dbReference type="Proteomes" id="UP000283786"/>
    </source>
</evidence>
<evidence type="ECO:0000313" key="7">
    <source>
        <dbReference type="EMBL" id="QPM89081.1"/>
    </source>
</evidence>
<keyword evidence="2" id="KW-1003">Cell membrane</keyword>
<dbReference type="CDD" id="cd17324">
    <property type="entry name" value="MFS_NepI_like"/>
    <property type="match status" value="1"/>
</dbReference>
<dbReference type="PANTHER" id="PTHR43124:SF3">
    <property type="entry name" value="CHLORAMPHENICOL EFFLUX PUMP RV0191"/>
    <property type="match status" value="1"/>
</dbReference>
<feature type="domain" description="Major facilitator superfamily (MFS) profile" evidence="6">
    <location>
        <begin position="13"/>
        <end position="387"/>
    </location>
</feature>
<evidence type="ECO:0000256" key="4">
    <source>
        <dbReference type="ARBA" id="ARBA00022989"/>
    </source>
</evidence>
<evidence type="ECO:0000256" key="1">
    <source>
        <dbReference type="ARBA" id="ARBA00004651"/>
    </source>
</evidence>
<dbReference type="InterPro" id="IPR050189">
    <property type="entry name" value="MFS_Efflux_Transporters"/>
</dbReference>
<dbReference type="Gene3D" id="1.20.1250.20">
    <property type="entry name" value="MFS general substrate transporter like domains"/>
    <property type="match status" value="2"/>
</dbReference>
<dbReference type="GO" id="GO:0022857">
    <property type="term" value="F:transmembrane transporter activity"/>
    <property type="evidence" value="ECO:0007669"/>
    <property type="project" value="InterPro"/>
</dbReference>
<dbReference type="InterPro" id="IPR011701">
    <property type="entry name" value="MFS"/>
</dbReference>
<dbReference type="GO" id="GO:0005886">
    <property type="term" value="C:plasma membrane"/>
    <property type="evidence" value="ECO:0007669"/>
    <property type="project" value="UniProtKB-SubCell"/>
</dbReference>